<dbReference type="InterPro" id="IPR006031">
    <property type="entry name" value="XYPPX"/>
</dbReference>
<feature type="region of interest" description="Disordered" evidence="3">
    <location>
        <begin position="1"/>
        <end position="79"/>
    </location>
</feature>
<reference evidence="5" key="1">
    <citation type="submission" date="2014-12" db="EMBL/GenBank/DDBJ databases">
        <authorList>
            <person name="Jaenicke S."/>
        </authorList>
    </citation>
    <scope>NUCLEOTIDE SEQUENCE [LARGE SCALE GENOMIC DNA]</scope>
    <source>
        <strain evidence="5">CBS1600</strain>
    </source>
</reference>
<feature type="compositionally biased region" description="Low complexity" evidence="3">
    <location>
        <begin position="1214"/>
        <end position="1241"/>
    </location>
</feature>
<evidence type="ECO:0000256" key="1">
    <source>
        <dbReference type="ARBA" id="ARBA00013487"/>
    </source>
</evidence>
<feature type="compositionally biased region" description="Low complexity" evidence="3">
    <location>
        <begin position="946"/>
        <end position="957"/>
    </location>
</feature>
<accession>A0A0H5CBZ0</accession>
<evidence type="ECO:0000259" key="4">
    <source>
        <dbReference type="Pfam" id="PF08101"/>
    </source>
</evidence>
<dbReference type="GO" id="GO:0005935">
    <property type="term" value="C:cellular bud neck"/>
    <property type="evidence" value="ECO:0007669"/>
    <property type="project" value="TreeGrafter"/>
</dbReference>
<feature type="compositionally biased region" description="Acidic residues" evidence="3">
    <location>
        <begin position="70"/>
        <end position="79"/>
    </location>
</feature>
<dbReference type="RefSeq" id="XP_020069883.1">
    <property type="nucleotide sequence ID" value="XM_020212036.1"/>
</dbReference>
<feature type="region of interest" description="Disordered" evidence="3">
    <location>
        <begin position="920"/>
        <end position="1407"/>
    </location>
</feature>
<feature type="compositionally biased region" description="Polar residues" evidence="3">
    <location>
        <begin position="1096"/>
        <end position="1114"/>
    </location>
</feature>
<name>A0A0H5CBZ0_CYBJN</name>
<protein>
    <recommendedName>
        <fullName evidence="1">Rhodopsin</fullName>
    </recommendedName>
</protein>
<dbReference type="Pfam" id="PF08101">
    <property type="entry name" value="Msb1-Mug8_dom"/>
    <property type="match status" value="1"/>
</dbReference>
<dbReference type="Pfam" id="PF02162">
    <property type="entry name" value="XYPPX"/>
    <property type="match status" value="2"/>
</dbReference>
<feature type="compositionally biased region" description="Basic and acidic residues" evidence="3">
    <location>
        <begin position="1070"/>
        <end position="1083"/>
    </location>
</feature>
<evidence type="ECO:0000313" key="5">
    <source>
        <dbReference type="EMBL" id="CEP22134.1"/>
    </source>
</evidence>
<dbReference type="InterPro" id="IPR037508">
    <property type="entry name" value="Msb1/Mug8"/>
</dbReference>
<feature type="compositionally biased region" description="Low complexity" evidence="3">
    <location>
        <begin position="567"/>
        <end position="583"/>
    </location>
</feature>
<dbReference type="InterPro" id="IPR012965">
    <property type="entry name" value="Msb1/Mug8_dom"/>
</dbReference>
<evidence type="ECO:0000313" key="6">
    <source>
        <dbReference type="EMBL" id="ODV72844.1"/>
    </source>
</evidence>
<dbReference type="OMA" id="GRSHIEY"/>
<dbReference type="CDD" id="cd04401">
    <property type="entry name" value="RhoGAP_fMSB1"/>
    <property type="match status" value="1"/>
</dbReference>
<feature type="compositionally biased region" description="Basic residues" evidence="3">
    <location>
        <begin position="1397"/>
        <end position="1407"/>
    </location>
</feature>
<feature type="compositionally biased region" description="Pro residues" evidence="3">
    <location>
        <begin position="1303"/>
        <end position="1345"/>
    </location>
</feature>
<evidence type="ECO:0000313" key="7">
    <source>
        <dbReference type="Proteomes" id="UP000038830"/>
    </source>
</evidence>
<feature type="compositionally biased region" description="Low complexity" evidence="3">
    <location>
        <begin position="1362"/>
        <end position="1374"/>
    </location>
</feature>
<feature type="compositionally biased region" description="Polar residues" evidence="3">
    <location>
        <begin position="1158"/>
        <end position="1174"/>
    </location>
</feature>
<dbReference type="GeneID" id="30986432"/>
<feature type="compositionally biased region" description="Polar residues" evidence="3">
    <location>
        <begin position="985"/>
        <end position="996"/>
    </location>
</feature>
<feature type="compositionally biased region" description="Basic residues" evidence="3">
    <location>
        <begin position="519"/>
        <end position="528"/>
    </location>
</feature>
<dbReference type="EMBL" id="KV453933">
    <property type="protein sequence ID" value="ODV72844.1"/>
    <property type="molecule type" value="Genomic_DNA"/>
</dbReference>
<feature type="compositionally biased region" description="Polar residues" evidence="3">
    <location>
        <begin position="926"/>
        <end position="935"/>
    </location>
</feature>
<dbReference type="PANTHER" id="PTHR28093:SF1">
    <property type="entry name" value="MORPHOGENESIS-RELATED PROTEIN MSB1"/>
    <property type="match status" value="1"/>
</dbReference>
<dbReference type="EMBL" id="CDQK01000003">
    <property type="protein sequence ID" value="CEP22134.1"/>
    <property type="molecule type" value="Genomic_DNA"/>
</dbReference>
<feature type="domain" description="Meiotically up-regulated protein Msb1/Mug8" evidence="4">
    <location>
        <begin position="85"/>
        <end position="475"/>
    </location>
</feature>
<comment type="subcellular location">
    <subcellularLocation>
        <location evidence="2">Cell projection</location>
        <location evidence="2">Rhabdomere membrane</location>
        <topology evidence="2">Multi-pass membrane protein</topology>
    </subcellularLocation>
</comment>
<reference evidence="7" key="2">
    <citation type="journal article" date="2015" name="J. Biotechnol.">
        <title>The structure of the Cyberlindnera jadinii genome and its relation to Candida utilis analyzed by the occurrence of single nucleotide polymorphisms.</title>
        <authorList>
            <person name="Rupp O."/>
            <person name="Brinkrolf K."/>
            <person name="Buerth C."/>
            <person name="Kunigo M."/>
            <person name="Schneider J."/>
            <person name="Jaenicke S."/>
            <person name="Goesmann A."/>
            <person name="Puehler A."/>
            <person name="Jaeger K.-E."/>
            <person name="Ernst J.F."/>
        </authorList>
    </citation>
    <scope>NUCLEOTIDE SEQUENCE [LARGE SCALE GENOMIC DNA]</scope>
    <source>
        <strain evidence="7">ATCC 18201 / CBS 1600 / BCRC 20928 / JCM 3617 / NBRC 0987 / NRRL Y-1542</strain>
    </source>
</reference>
<sequence length="1420" mass="156947">MSQGASHSQEFRQKGSALSSSPKKKSKAALTNKPLPLPETVPSASPSVGAGANNSTVKNNNNGVNGNSGVEDDDSDDDDEEFVHEFTRNDVRELIHCITQELKVRGSKTPLLLLAFRPKASEANLTVFLAQVIPNGSTPAKLRTIEKVVSNADVYTLITALKYLWARLPTNAIIGWDSYENFKRLEANDNYPKRAFLEYMPQCLSSPSHASIVYDFLDLIVCLASNFKENQLSGRKIAKMTGIWAFNGPPPSSSLSKKKSNSFGDGLRDWIPAADAMFHLLLSFLRSMLPEDSRTKLQLPRTLQALLASNSYPPPPDMTLSSTTIVSVPLVTIKTNVMSTSPVELINKIPKVLTFNNPDMFQAKEDFALLKSLCKSDDNILNKLSSESRRIMEALCERKSGAHLKAGWSEVRPKRPTKKETEVEISRVSIDDYFIWAWMASLSFEQTATKKKIFGKSLITEVVFDGFKKWIIVEEVDISARLSIPPLPEKSKVKKTIQPNYRSMLDDLPPDDPSTASQKKAKSSKKQSKPLPKIVIKREKSKEKPKTVSDLVLNPLKKMNLLHHQHQLQQQQQSRPQQSHQKLTMPKPVAARHISEYKPLEDVGGLPEIETNQYRLSIPLEGFGLTEYSEGHNAQYNAYDHDGYDEDQYNNGYSDGDRQQNEPQGWYDQQGRTQNQYTSPPQRQQKQSPEVEQGQQQEYRYWSSQDEYKREPVPQETIQDAYNHAMSMLEPSDSQEEYYKQTGSIENLSSMVDELGIQVSNVETKLNNRVAPNYDTVVPLPIENNEGPPTKSVTPSEAASSFYGRIPSVSTDRSQKTPEIDYDDNGRFDQATPVASYDNQEEFNQATPVVKRNQRAQISDYPTQQRVRSMVDDVLSDEDVHGPRVPLKGHSESYQNVAQLKHDNTVDIDEKRNSIYPQSILDGYGYTSTDGSPTKLSRDASFSGVNNSQSNLPQSLSAKDLDYIPDSNLPDIPIPVPSPPRSPVGQNKFSPASNGAQRKPITKNLPGSLSLEPVPRLSQSEKRNSFVDTAGNISTRDELRANLTASSTDNQRDLPGTPIPSRTYETPDSNAKRIPETSLEKGKHVPAQKPLEDSQRGPSSTPRSRPQRKAPSTSPDRHQRTTDGDVSTAGSRGRGQPYGMVTGAESRGTEHLHVPMQSVGSSGSENTPRTSSPLRPNGRHSPSHVPHQSPSPNRPPIQGQGQGQGRRGAPSKNQYPPQGYPSQGYPPQGYVPQGYGGYHPQVQGKHSSNNSASSLPVQNDPGMWQSPPKVGEAPRHNSLGSSSSAPPNVGKLKYPQPSGQGYYPPPQGYYPPPQGYPPQGYPPQGYPPQGYPPQGYPPQGYPPQGYPQYYPSPQGYYPPPAGYGYPPVQGPPQQSASKPTGSDLVLQSMPPTSVGNKLHHTGKNGKKNIRAALIQGDFGI</sequence>
<feature type="region of interest" description="Disordered" evidence="3">
    <location>
        <begin position="502"/>
        <end position="549"/>
    </location>
</feature>
<organism evidence="5 7">
    <name type="scientific">Cyberlindnera jadinii (strain ATCC 18201 / CBS 1600 / BCRC 20928 / JCM 3617 / NBRC 0987 / NRRL Y-1542)</name>
    <name type="common">Torula yeast</name>
    <name type="synonym">Candida utilis</name>
    <dbReference type="NCBI Taxonomy" id="983966"/>
    <lineage>
        <taxon>Eukaryota</taxon>
        <taxon>Fungi</taxon>
        <taxon>Dikarya</taxon>
        <taxon>Ascomycota</taxon>
        <taxon>Saccharomycotina</taxon>
        <taxon>Saccharomycetes</taxon>
        <taxon>Phaffomycetales</taxon>
        <taxon>Phaffomycetaceae</taxon>
        <taxon>Cyberlindnera</taxon>
    </lineage>
</organism>
<dbReference type="Proteomes" id="UP000094389">
    <property type="component" value="Unassembled WGS sequence"/>
</dbReference>
<evidence type="ECO:0000256" key="3">
    <source>
        <dbReference type="SAM" id="MobiDB-lite"/>
    </source>
</evidence>
<feature type="compositionally biased region" description="Polar residues" evidence="3">
    <location>
        <begin position="670"/>
        <end position="696"/>
    </location>
</feature>
<dbReference type="PANTHER" id="PTHR28093">
    <property type="entry name" value="MORPHOGENESIS-RELATED PROTEIN MSB1"/>
    <property type="match status" value="1"/>
</dbReference>
<dbReference type="STRING" id="983966.A0A0H5CBZ0"/>
<keyword evidence="8" id="KW-1185">Reference proteome</keyword>
<evidence type="ECO:0000256" key="2">
    <source>
        <dbReference type="ARBA" id="ARBA00043946"/>
    </source>
</evidence>
<evidence type="ECO:0000313" key="8">
    <source>
        <dbReference type="Proteomes" id="UP000094389"/>
    </source>
</evidence>
<feature type="compositionally biased region" description="Basic and acidic residues" evidence="3">
    <location>
        <begin position="536"/>
        <end position="547"/>
    </location>
</feature>
<feature type="compositionally biased region" description="Basic and acidic residues" evidence="3">
    <location>
        <begin position="813"/>
        <end position="827"/>
    </location>
</feature>
<dbReference type="OrthoDB" id="3362494at2759"/>
<feature type="region of interest" description="Disordered" evidence="3">
    <location>
        <begin position="780"/>
        <end position="862"/>
    </location>
</feature>
<feature type="region of interest" description="Disordered" evidence="3">
    <location>
        <begin position="636"/>
        <end position="696"/>
    </location>
</feature>
<feature type="compositionally biased region" description="Polar residues" evidence="3">
    <location>
        <begin position="1244"/>
        <end position="1257"/>
    </location>
</feature>
<reference evidence="6 8" key="3">
    <citation type="journal article" date="2016" name="Proc. Natl. Acad. Sci. U.S.A.">
        <title>Comparative genomics of biotechnologically important yeasts.</title>
        <authorList>
            <person name="Riley R."/>
            <person name="Haridas S."/>
            <person name="Wolfe K.H."/>
            <person name="Lopes M.R."/>
            <person name="Hittinger C.T."/>
            <person name="Goeker M."/>
            <person name="Salamov A.A."/>
            <person name="Wisecaver J.H."/>
            <person name="Long T.M."/>
            <person name="Calvey C.H."/>
            <person name="Aerts A.L."/>
            <person name="Barry K.W."/>
            <person name="Choi C."/>
            <person name="Clum A."/>
            <person name="Coughlan A.Y."/>
            <person name="Deshpande S."/>
            <person name="Douglass A.P."/>
            <person name="Hanson S.J."/>
            <person name="Klenk H.-P."/>
            <person name="LaButti K.M."/>
            <person name="Lapidus A."/>
            <person name="Lindquist E.A."/>
            <person name="Lipzen A.M."/>
            <person name="Meier-Kolthoff J.P."/>
            <person name="Ohm R.A."/>
            <person name="Otillar R.P."/>
            <person name="Pangilinan J.L."/>
            <person name="Peng Y."/>
            <person name="Rokas A."/>
            <person name="Rosa C.A."/>
            <person name="Scheuner C."/>
            <person name="Sibirny A.A."/>
            <person name="Slot J.C."/>
            <person name="Stielow J.B."/>
            <person name="Sun H."/>
            <person name="Kurtzman C.P."/>
            <person name="Blackwell M."/>
            <person name="Grigoriev I.V."/>
            <person name="Jeffries T.W."/>
        </authorList>
    </citation>
    <scope>NUCLEOTIDE SEQUENCE [LARGE SCALE GENOMIC DNA]</scope>
    <source>
        <strain evidence="8">ATCC 18201 / CBS 1600 / BCRC 20928 / JCM 3617 / NBRC 0987 / NRRL Y-1542</strain>
        <strain evidence="6">NRRL Y-1542</strain>
    </source>
</reference>
<gene>
    <name evidence="5" type="primary">MSB1</name>
    <name evidence="5" type="ORF">BN1211_2410</name>
    <name evidence="6" type="ORF">CYBJADRAFT_102485</name>
</gene>
<proteinExistence type="predicted"/>
<accession>A0A1E4S029</accession>
<feature type="compositionally biased region" description="Low complexity" evidence="3">
    <location>
        <begin position="1346"/>
        <end position="1355"/>
    </location>
</feature>
<dbReference type="Proteomes" id="UP000038830">
    <property type="component" value="Unassembled WGS sequence"/>
</dbReference>
<feature type="compositionally biased region" description="Low complexity" evidence="3">
    <location>
        <begin position="53"/>
        <end position="69"/>
    </location>
</feature>
<feature type="compositionally biased region" description="Pro residues" evidence="3">
    <location>
        <begin position="972"/>
        <end position="982"/>
    </location>
</feature>
<dbReference type="GO" id="GO:0005934">
    <property type="term" value="C:cellular bud tip"/>
    <property type="evidence" value="ECO:0007669"/>
    <property type="project" value="TreeGrafter"/>
</dbReference>
<feature type="region of interest" description="Disordered" evidence="3">
    <location>
        <begin position="564"/>
        <end position="588"/>
    </location>
</feature>